<dbReference type="PANTHER" id="PTHR45436">
    <property type="entry name" value="SENSOR HISTIDINE KINASE YKOH"/>
    <property type="match status" value="1"/>
</dbReference>
<evidence type="ECO:0000256" key="6">
    <source>
        <dbReference type="ARBA" id="ARBA00022692"/>
    </source>
</evidence>
<name>A0A517YB66_9BACT</name>
<dbReference type="FunFam" id="3.30.565.10:FF:000006">
    <property type="entry name" value="Sensor histidine kinase WalK"/>
    <property type="match status" value="1"/>
</dbReference>
<dbReference type="PRINTS" id="PR00344">
    <property type="entry name" value="BCTRLSENSOR"/>
</dbReference>
<feature type="transmembrane region" description="Helical" evidence="11">
    <location>
        <begin position="178"/>
        <end position="201"/>
    </location>
</feature>
<dbReference type="Proteomes" id="UP000315017">
    <property type="component" value="Chromosome"/>
</dbReference>
<evidence type="ECO:0000256" key="11">
    <source>
        <dbReference type="SAM" id="Phobius"/>
    </source>
</evidence>
<dbReference type="InterPro" id="IPR050428">
    <property type="entry name" value="TCS_sensor_his_kinase"/>
</dbReference>
<protein>
    <recommendedName>
        <fullName evidence="3">histidine kinase</fullName>
        <ecNumber evidence="3">2.7.13.3</ecNumber>
    </recommendedName>
</protein>
<dbReference type="InterPro" id="IPR036890">
    <property type="entry name" value="HATPase_C_sf"/>
</dbReference>
<organism evidence="14 15">
    <name type="scientific">Anatilimnocola aggregata</name>
    <dbReference type="NCBI Taxonomy" id="2528021"/>
    <lineage>
        <taxon>Bacteria</taxon>
        <taxon>Pseudomonadati</taxon>
        <taxon>Planctomycetota</taxon>
        <taxon>Planctomycetia</taxon>
        <taxon>Pirellulales</taxon>
        <taxon>Pirellulaceae</taxon>
        <taxon>Anatilimnocola</taxon>
    </lineage>
</organism>
<dbReference type="FunFam" id="1.10.287.130:FF:000001">
    <property type="entry name" value="Two-component sensor histidine kinase"/>
    <property type="match status" value="1"/>
</dbReference>
<dbReference type="CDD" id="cd06225">
    <property type="entry name" value="HAMP"/>
    <property type="match status" value="1"/>
</dbReference>
<dbReference type="CDD" id="cd00082">
    <property type="entry name" value="HisKA"/>
    <property type="match status" value="1"/>
</dbReference>
<evidence type="ECO:0000313" key="15">
    <source>
        <dbReference type="Proteomes" id="UP000315017"/>
    </source>
</evidence>
<keyword evidence="15" id="KW-1185">Reference proteome</keyword>
<dbReference type="GO" id="GO:0005886">
    <property type="term" value="C:plasma membrane"/>
    <property type="evidence" value="ECO:0007669"/>
    <property type="project" value="TreeGrafter"/>
</dbReference>
<dbReference type="InterPro" id="IPR036097">
    <property type="entry name" value="HisK_dim/P_sf"/>
</dbReference>
<feature type="domain" description="HAMP" evidence="13">
    <location>
        <begin position="202"/>
        <end position="255"/>
    </location>
</feature>
<dbReference type="EMBL" id="CP036274">
    <property type="protein sequence ID" value="QDU27485.1"/>
    <property type="molecule type" value="Genomic_DNA"/>
</dbReference>
<evidence type="ECO:0000259" key="13">
    <source>
        <dbReference type="PROSITE" id="PS50885"/>
    </source>
</evidence>
<keyword evidence="9" id="KW-0902">Two-component regulatory system</keyword>
<gene>
    <name evidence="14" type="primary">cusS_1</name>
    <name evidence="14" type="ORF">ETAA8_25730</name>
</gene>
<reference evidence="14 15" key="1">
    <citation type="submission" date="2019-02" db="EMBL/GenBank/DDBJ databases">
        <title>Deep-cultivation of Planctomycetes and their phenomic and genomic characterization uncovers novel biology.</title>
        <authorList>
            <person name="Wiegand S."/>
            <person name="Jogler M."/>
            <person name="Boedeker C."/>
            <person name="Pinto D."/>
            <person name="Vollmers J."/>
            <person name="Rivas-Marin E."/>
            <person name="Kohn T."/>
            <person name="Peeters S.H."/>
            <person name="Heuer A."/>
            <person name="Rast P."/>
            <person name="Oberbeckmann S."/>
            <person name="Bunk B."/>
            <person name="Jeske O."/>
            <person name="Meyerdierks A."/>
            <person name="Storesund J.E."/>
            <person name="Kallscheuer N."/>
            <person name="Luecker S."/>
            <person name="Lage O.M."/>
            <person name="Pohl T."/>
            <person name="Merkel B.J."/>
            <person name="Hornburger P."/>
            <person name="Mueller R.-W."/>
            <person name="Bruemmer F."/>
            <person name="Labrenz M."/>
            <person name="Spormann A.M."/>
            <person name="Op den Camp H."/>
            <person name="Overmann J."/>
            <person name="Amann R."/>
            <person name="Jetten M.S.M."/>
            <person name="Mascher T."/>
            <person name="Medema M.H."/>
            <person name="Devos D.P."/>
            <person name="Kaster A.-K."/>
            <person name="Ovreas L."/>
            <person name="Rohde M."/>
            <person name="Galperin M.Y."/>
            <person name="Jogler C."/>
        </authorList>
    </citation>
    <scope>NUCLEOTIDE SEQUENCE [LARGE SCALE GENOMIC DNA]</scope>
    <source>
        <strain evidence="14 15">ETA_A8</strain>
    </source>
</reference>
<dbReference type="RefSeq" id="WP_145088353.1">
    <property type="nucleotide sequence ID" value="NZ_CP036274.1"/>
</dbReference>
<keyword evidence="5 14" id="KW-0808">Transferase</keyword>
<keyword evidence="7 14" id="KW-0418">Kinase</keyword>
<dbReference type="InterPro" id="IPR003661">
    <property type="entry name" value="HisK_dim/P_dom"/>
</dbReference>
<accession>A0A517YB66</accession>
<comment type="subcellular location">
    <subcellularLocation>
        <location evidence="2">Membrane</location>
    </subcellularLocation>
</comment>
<evidence type="ECO:0000313" key="14">
    <source>
        <dbReference type="EMBL" id="QDU27485.1"/>
    </source>
</evidence>
<dbReference type="PANTHER" id="PTHR45436:SF5">
    <property type="entry name" value="SENSOR HISTIDINE KINASE TRCS"/>
    <property type="match status" value="1"/>
</dbReference>
<dbReference type="OrthoDB" id="9786919at2"/>
<dbReference type="KEGG" id="aagg:ETAA8_25730"/>
<proteinExistence type="predicted"/>
<dbReference type="InterPro" id="IPR005467">
    <property type="entry name" value="His_kinase_dom"/>
</dbReference>
<dbReference type="SMART" id="SM00304">
    <property type="entry name" value="HAMP"/>
    <property type="match status" value="1"/>
</dbReference>
<keyword evidence="8 11" id="KW-1133">Transmembrane helix</keyword>
<dbReference type="CDD" id="cd00075">
    <property type="entry name" value="HATPase"/>
    <property type="match status" value="1"/>
</dbReference>
<keyword evidence="4" id="KW-0597">Phosphoprotein</keyword>
<dbReference type="InterPro" id="IPR004358">
    <property type="entry name" value="Sig_transdc_His_kin-like_C"/>
</dbReference>
<keyword evidence="10 11" id="KW-0472">Membrane</keyword>
<dbReference type="Pfam" id="PF00672">
    <property type="entry name" value="HAMP"/>
    <property type="match status" value="1"/>
</dbReference>
<dbReference type="InterPro" id="IPR003594">
    <property type="entry name" value="HATPase_dom"/>
</dbReference>
<keyword evidence="6 11" id="KW-0812">Transmembrane</keyword>
<evidence type="ECO:0000256" key="5">
    <source>
        <dbReference type="ARBA" id="ARBA00022679"/>
    </source>
</evidence>
<feature type="transmembrane region" description="Helical" evidence="11">
    <location>
        <begin position="31"/>
        <end position="54"/>
    </location>
</feature>
<dbReference type="PROSITE" id="PS50109">
    <property type="entry name" value="HIS_KIN"/>
    <property type="match status" value="1"/>
</dbReference>
<dbReference type="GO" id="GO:0000155">
    <property type="term" value="F:phosphorelay sensor kinase activity"/>
    <property type="evidence" value="ECO:0007669"/>
    <property type="project" value="InterPro"/>
</dbReference>
<dbReference type="Pfam" id="PF00512">
    <property type="entry name" value="HisKA"/>
    <property type="match status" value="1"/>
</dbReference>
<dbReference type="Pfam" id="PF02518">
    <property type="entry name" value="HATPase_c"/>
    <property type="match status" value="1"/>
</dbReference>
<dbReference type="SUPFAM" id="SSF55874">
    <property type="entry name" value="ATPase domain of HSP90 chaperone/DNA topoisomerase II/histidine kinase"/>
    <property type="match status" value="1"/>
</dbReference>
<dbReference type="SUPFAM" id="SSF158472">
    <property type="entry name" value="HAMP domain-like"/>
    <property type="match status" value="1"/>
</dbReference>
<evidence type="ECO:0000256" key="3">
    <source>
        <dbReference type="ARBA" id="ARBA00012438"/>
    </source>
</evidence>
<dbReference type="PROSITE" id="PS50885">
    <property type="entry name" value="HAMP"/>
    <property type="match status" value="1"/>
</dbReference>
<dbReference type="SMART" id="SM00387">
    <property type="entry name" value="HATPase_c"/>
    <property type="match status" value="1"/>
</dbReference>
<evidence type="ECO:0000256" key="8">
    <source>
        <dbReference type="ARBA" id="ARBA00022989"/>
    </source>
</evidence>
<evidence type="ECO:0000256" key="10">
    <source>
        <dbReference type="ARBA" id="ARBA00023136"/>
    </source>
</evidence>
<dbReference type="AlphaFoldDB" id="A0A517YB66"/>
<evidence type="ECO:0000256" key="9">
    <source>
        <dbReference type="ARBA" id="ARBA00023012"/>
    </source>
</evidence>
<comment type="catalytic activity">
    <reaction evidence="1">
        <text>ATP + protein L-histidine = ADP + protein N-phospho-L-histidine.</text>
        <dbReference type="EC" id="2.7.13.3"/>
    </reaction>
</comment>
<evidence type="ECO:0000256" key="7">
    <source>
        <dbReference type="ARBA" id="ARBA00022777"/>
    </source>
</evidence>
<evidence type="ECO:0000256" key="1">
    <source>
        <dbReference type="ARBA" id="ARBA00000085"/>
    </source>
</evidence>
<evidence type="ECO:0000256" key="2">
    <source>
        <dbReference type="ARBA" id="ARBA00004370"/>
    </source>
</evidence>
<sequence>MSSPNEPENSAQPERLPSPAPRAGRPLWVEILLAQLAVLLLVVLGFGGTVYGLLRQSIYREAEADLFAAAQLIERDLASGQPATQLEISRTYWHRFGPAPRDRAYFVVWQAAGKLLADSGDVPKQVTPAKELPKRGGPRPYATRWQAGDLQVIARGPRDEQILIGRPLGKEQDRLRNLLSTLALIGLAALAIGGLVAWWLARRITQPIEQLTQTAEQISARQLDQRLPSPTSSTELLSLATVFNRMLDRLQGAFQQQTRFTSDASHELRTPVTVILTQAEHSLARPRSSDEYRAALDTCLRAARRMKRLVDDLLLLARADAGRLQPRREVCDLAEVARTTLAWLEPLASEQKIQLMSQLTSTLTAGDAQQLGQVVANLVGNAIQYNRPGGEVQVTTATEDGWALLRVRDKGPGIALADQSRIFERFFRADQARTVPSDSTAAASGQGTGLGLSIVAEIVTAHGGTILVESSLGDGSTFTVRLPLEDEAAEAKLKSS</sequence>
<dbReference type="EC" id="2.7.13.3" evidence="3"/>
<evidence type="ECO:0000259" key="12">
    <source>
        <dbReference type="PROSITE" id="PS50109"/>
    </source>
</evidence>
<dbReference type="Gene3D" id="3.30.565.10">
    <property type="entry name" value="Histidine kinase-like ATPase, C-terminal domain"/>
    <property type="match status" value="1"/>
</dbReference>
<evidence type="ECO:0000256" key="4">
    <source>
        <dbReference type="ARBA" id="ARBA00022553"/>
    </source>
</evidence>
<dbReference type="Gene3D" id="6.10.340.10">
    <property type="match status" value="1"/>
</dbReference>
<dbReference type="SMART" id="SM00388">
    <property type="entry name" value="HisKA"/>
    <property type="match status" value="1"/>
</dbReference>
<dbReference type="SUPFAM" id="SSF47384">
    <property type="entry name" value="Homodimeric domain of signal transducing histidine kinase"/>
    <property type="match status" value="1"/>
</dbReference>
<dbReference type="InterPro" id="IPR003660">
    <property type="entry name" value="HAMP_dom"/>
</dbReference>
<feature type="domain" description="Histidine kinase" evidence="12">
    <location>
        <begin position="263"/>
        <end position="486"/>
    </location>
</feature>
<dbReference type="Gene3D" id="1.10.287.130">
    <property type="match status" value="1"/>
</dbReference>